<feature type="transmembrane region" description="Helical" evidence="1">
    <location>
        <begin position="910"/>
        <end position="927"/>
    </location>
</feature>
<sequence>MLVVSLPAPPDGASALPYGLGGLAVLAVSLWLVKQFLGEMINEVSRRAFGLLTGRGARRRGFGRRALRDYRDAVRSGYATHTLGFSDGDAPIRIEDVYVALQYESADRRADVYDRIQTERRSVVVGDPGAGKSMLLKKSMLTWAAGRPDPTVPVPVLVELHRANAAAGSLEDLVLAQLVLDQLGEDGPALRATVRRELREGRLQVLFDGLDEVGAERRTAVERGLADFARLYPRCHLVVTCRKAVYTGQLAEWFPHLVTVAEFDDASIRQLLRNWRQLSAAAAEELFASLRENPPLLRLARNPLLLTMIVYLHVNVSLQTGQALPSSRAMFYDLAIDHLLRRDVRLHRGGPPLALFPVAQKQAVLQRVALALQEQPGEGTDQLTVSLSELRALVAAALPDLNIGPERAGVLLDEIIERSQLLVPVDRGRTRHQFRHLTLREYLAARELVDDPDRLLAGHRADPAGWRETVKLWCAQTSRDSTPVIRAILDAGGPDQVLALECLVEAGRVQETYAREIVRSFQDRLGAGDAGASAVEAAFGAVAADDRPRGREVRAMLTDMVHRPDVPRSARVAAMRALSASGRLDATATLAALATEDEDARAALTGTGELAIPALAGRARVGDRWAVDELARIGTPAAAEQLAGLLWSSPAVEVRAAWRLAALFRRPGVEEAIAKARLVVDAQAPWSTWTWRPFGDPDGILGRVAGRIVYLLDTGSAAPRDLVEIDPRLGLPVAAWRAVGRAPGDWTVLVPPPERGPVDLAAPDTRSLLEAIGERVDLRLTGLGGPAATLHRTFLAVAAAPAAIPEGRELGRLLLERQGVHDHCTRVVELLPWRVGATFLAEYLGAANFTPRTQDWLAVRTPPPREPVVLRGLIRILVALAAALVLWALVTHDLGSIFWSVPWGPEWVRWSWTVGAVAAVVAFFLSLDLDAREGVFWAALLFLAAYLARAVLLAWLQLAAWTTPTVATVVGLALAGLIAALSSLARARESAVANPLRRCLDADDHAGGSRLSVLTSRGPAG</sequence>
<feature type="transmembrane region" description="Helical" evidence="1">
    <location>
        <begin position="934"/>
        <end position="955"/>
    </location>
</feature>
<evidence type="ECO:0000313" key="3">
    <source>
        <dbReference type="EMBL" id="CAA9287558.1"/>
    </source>
</evidence>
<keyword evidence="1" id="KW-0472">Membrane</keyword>
<keyword evidence="1" id="KW-1133">Transmembrane helix</keyword>
<dbReference type="PANTHER" id="PTHR46844:SF1">
    <property type="entry name" value="SLR5058 PROTEIN"/>
    <property type="match status" value="1"/>
</dbReference>
<dbReference type="Pfam" id="PF05729">
    <property type="entry name" value="NACHT"/>
    <property type="match status" value="1"/>
</dbReference>
<dbReference type="PANTHER" id="PTHR46844">
    <property type="entry name" value="SLR5058 PROTEIN"/>
    <property type="match status" value="1"/>
</dbReference>
<evidence type="ECO:0000256" key="1">
    <source>
        <dbReference type="SAM" id="Phobius"/>
    </source>
</evidence>
<dbReference type="EMBL" id="CADCTP010000393">
    <property type="protein sequence ID" value="CAA9287558.1"/>
    <property type="molecule type" value="Genomic_DNA"/>
</dbReference>
<name>A0A6J4JUG8_9ACTN</name>
<feature type="transmembrane region" description="Helical" evidence="1">
    <location>
        <begin position="868"/>
        <end position="890"/>
    </location>
</feature>
<dbReference type="PROSITE" id="PS50837">
    <property type="entry name" value="NACHT"/>
    <property type="match status" value="1"/>
</dbReference>
<accession>A0A6J4JUG8</accession>
<feature type="transmembrane region" description="Helical" evidence="1">
    <location>
        <begin position="15"/>
        <end position="33"/>
    </location>
</feature>
<protein>
    <recommendedName>
        <fullName evidence="2">NACHT domain-containing protein</fullName>
    </recommendedName>
</protein>
<evidence type="ECO:0000259" key="2">
    <source>
        <dbReference type="PROSITE" id="PS50837"/>
    </source>
</evidence>
<dbReference type="SUPFAM" id="SSF52540">
    <property type="entry name" value="P-loop containing nucleoside triphosphate hydrolases"/>
    <property type="match status" value="1"/>
</dbReference>
<dbReference type="InterPro" id="IPR007111">
    <property type="entry name" value="NACHT_NTPase"/>
</dbReference>
<feature type="transmembrane region" description="Helical" evidence="1">
    <location>
        <begin position="961"/>
        <end position="981"/>
    </location>
</feature>
<reference evidence="3" key="1">
    <citation type="submission" date="2020-02" db="EMBL/GenBank/DDBJ databases">
        <authorList>
            <person name="Meier V. D."/>
        </authorList>
    </citation>
    <scope>NUCLEOTIDE SEQUENCE</scope>
    <source>
        <strain evidence="3">AVDCRST_MAG41</strain>
    </source>
</reference>
<gene>
    <name evidence="3" type="ORF">AVDCRST_MAG41-4119</name>
</gene>
<feature type="domain" description="NACHT" evidence="2">
    <location>
        <begin position="120"/>
        <end position="242"/>
    </location>
</feature>
<keyword evidence="1" id="KW-0812">Transmembrane</keyword>
<proteinExistence type="predicted"/>
<dbReference type="AlphaFoldDB" id="A0A6J4JUG8"/>
<organism evidence="3">
    <name type="scientific">uncultured Mycobacteriales bacterium</name>
    <dbReference type="NCBI Taxonomy" id="581187"/>
    <lineage>
        <taxon>Bacteria</taxon>
        <taxon>Bacillati</taxon>
        <taxon>Actinomycetota</taxon>
        <taxon>Actinomycetes</taxon>
        <taxon>Mycobacteriales</taxon>
        <taxon>environmental samples</taxon>
    </lineage>
</organism>
<dbReference type="InterPro" id="IPR027417">
    <property type="entry name" value="P-loop_NTPase"/>
</dbReference>
<dbReference type="Gene3D" id="3.40.50.300">
    <property type="entry name" value="P-loop containing nucleotide triphosphate hydrolases"/>
    <property type="match status" value="1"/>
</dbReference>